<dbReference type="EMBL" id="CP060804">
    <property type="protein sequence ID" value="QNP37228.1"/>
    <property type="molecule type" value="Genomic_DNA"/>
</dbReference>
<evidence type="ECO:0000256" key="1">
    <source>
        <dbReference type="SAM" id="MobiDB-lite"/>
    </source>
</evidence>
<feature type="region of interest" description="Disordered" evidence="1">
    <location>
        <begin position="118"/>
        <end position="138"/>
    </location>
</feature>
<dbReference type="Proteomes" id="UP000516122">
    <property type="component" value="Chromosome"/>
</dbReference>
<sequence length="152" mass="17397">MKGAREQMKNINLNLSEISEGAVQEKFEHEMQQVFENILDLNTDPIKKRTITLTIEVSSDKDRELVILACKSKSKLVPRDENETKVLFGRNAETGYIEANELKSGTRGQMYMDPEDLKVKTDTGESVEDIEKEQKESATKQEVIDFRKKVTN</sequence>
<organism evidence="2 3">
    <name type="scientific">Enterococcus faecalis</name>
    <name type="common">Streptococcus faecalis</name>
    <dbReference type="NCBI Taxonomy" id="1351"/>
    <lineage>
        <taxon>Bacteria</taxon>
        <taxon>Bacillati</taxon>
        <taxon>Bacillota</taxon>
        <taxon>Bacilli</taxon>
        <taxon>Lactobacillales</taxon>
        <taxon>Enterococcaceae</taxon>
        <taxon>Enterococcus</taxon>
    </lineage>
</organism>
<name>A0A7H0FMG2_ENTFL</name>
<protein>
    <recommendedName>
        <fullName evidence="4">Phage protein</fullName>
    </recommendedName>
</protein>
<evidence type="ECO:0000313" key="3">
    <source>
        <dbReference type="Proteomes" id="UP000516122"/>
    </source>
</evidence>
<gene>
    <name evidence="2" type="ORF">H9Q64_12245</name>
</gene>
<evidence type="ECO:0008006" key="4">
    <source>
        <dbReference type="Google" id="ProtNLM"/>
    </source>
</evidence>
<reference evidence="2 3" key="1">
    <citation type="submission" date="2020-08" db="EMBL/GenBank/DDBJ databases">
        <title>Enterococcus faecalis SF28073 genome assembly.</title>
        <authorList>
            <person name="Duerkop B.A."/>
            <person name="Johnson C.N."/>
        </authorList>
    </citation>
    <scope>NUCLEOTIDE SEQUENCE [LARGE SCALE GENOMIC DNA]</scope>
    <source>
        <strain evidence="2 3">SF28073</strain>
    </source>
</reference>
<dbReference type="AlphaFoldDB" id="A0A7H0FMG2"/>
<proteinExistence type="predicted"/>
<evidence type="ECO:0000313" key="2">
    <source>
        <dbReference type="EMBL" id="QNP37228.1"/>
    </source>
</evidence>
<accession>A0A7H0FMG2</accession>